<keyword evidence="1" id="KW-0862">Zinc</keyword>
<organism evidence="4">
    <name type="scientific">Bionectria ochroleuca</name>
    <name type="common">Gliocladium roseum</name>
    <dbReference type="NCBI Taxonomy" id="29856"/>
    <lineage>
        <taxon>Eukaryota</taxon>
        <taxon>Fungi</taxon>
        <taxon>Dikarya</taxon>
        <taxon>Ascomycota</taxon>
        <taxon>Pezizomycotina</taxon>
        <taxon>Sordariomycetes</taxon>
        <taxon>Hypocreomycetidae</taxon>
        <taxon>Hypocreales</taxon>
        <taxon>Bionectriaceae</taxon>
        <taxon>Clonostachys</taxon>
    </lineage>
</organism>
<name>A0A0B7JZM5_BIOOC</name>
<dbReference type="PANTHER" id="PTHR23002">
    <property type="entry name" value="ZINC FINGER CCHC DOMAIN CONTAINING PROTEIN"/>
    <property type="match status" value="1"/>
</dbReference>
<gene>
    <name evidence="4" type="ORF">BN869_000003987_1</name>
</gene>
<proteinExistence type="predicted"/>
<dbReference type="SMART" id="SM00343">
    <property type="entry name" value="ZnF_C2HC"/>
    <property type="match status" value="12"/>
</dbReference>
<dbReference type="InterPro" id="IPR036875">
    <property type="entry name" value="Znf_CCHC_sf"/>
</dbReference>
<keyword evidence="1" id="KW-0479">Metal-binding</keyword>
<feature type="domain" description="CCHC-type" evidence="3">
    <location>
        <begin position="402"/>
        <end position="417"/>
    </location>
</feature>
<feature type="domain" description="CCHC-type" evidence="3">
    <location>
        <begin position="65"/>
        <end position="80"/>
    </location>
</feature>
<dbReference type="Gene3D" id="4.10.60.10">
    <property type="entry name" value="Zinc finger, CCHC-type"/>
    <property type="match status" value="6"/>
</dbReference>
<dbReference type="GO" id="GO:0008270">
    <property type="term" value="F:zinc ion binding"/>
    <property type="evidence" value="ECO:0007669"/>
    <property type="project" value="UniProtKB-KW"/>
</dbReference>
<feature type="domain" description="CCHC-type" evidence="3">
    <location>
        <begin position="333"/>
        <end position="348"/>
    </location>
</feature>
<dbReference type="InterPro" id="IPR051714">
    <property type="entry name" value="Znf_CCHC_NABP"/>
</dbReference>
<feature type="domain" description="CCHC-type" evidence="3">
    <location>
        <begin position="357"/>
        <end position="372"/>
    </location>
</feature>
<dbReference type="PROSITE" id="PS50158">
    <property type="entry name" value="ZF_CCHC"/>
    <property type="match status" value="10"/>
</dbReference>
<evidence type="ECO:0000259" key="3">
    <source>
        <dbReference type="PROSITE" id="PS50158"/>
    </source>
</evidence>
<evidence type="ECO:0000313" key="4">
    <source>
        <dbReference type="EMBL" id="CEO47931.1"/>
    </source>
</evidence>
<accession>A0A0B7JZM5</accession>
<dbReference type="Pfam" id="PF00098">
    <property type="entry name" value="zf-CCHC"/>
    <property type="match status" value="10"/>
</dbReference>
<feature type="compositionally biased region" description="Low complexity" evidence="2">
    <location>
        <begin position="483"/>
        <end position="493"/>
    </location>
</feature>
<reference evidence="4" key="1">
    <citation type="submission" date="2015-01" db="EMBL/GenBank/DDBJ databases">
        <authorList>
            <person name="Durling Mikael"/>
        </authorList>
    </citation>
    <scope>NUCLEOTIDE SEQUENCE</scope>
</reference>
<protein>
    <recommendedName>
        <fullName evidence="3">CCHC-type domain-containing protein</fullName>
    </recommendedName>
</protein>
<feature type="domain" description="CCHC-type" evidence="3">
    <location>
        <begin position="132"/>
        <end position="147"/>
    </location>
</feature>
<feature type="domain" description="CCHC-type" evidence="3">
    <location>
        <begin position="89"/>
        <end position="105"/>
    </location>
</feature>
<feature type="compositionally biased region" description="Gly residues" evidence="2">
    <location>
        <begin position="8"/>
        <end position="20"/>
    </location>
</feature>
<feature type="domain" description="CCHC-type" evidence="3">
    <location>
        <begin position="378"/>
        <end position="393"/>
    </location>
</feature>
<evidence type="ECO:0000256" key="2">
    <source>
        <dbReference type="SAM" id="MobiDB-lite"/>
    </source>
</evidence>
<dbReference type="InterPro" id="IPR001878">
    <property type="entry name" value="Znf_CCHC"/>
</dbReference>
<dbReference type="AlphaFoldDB" id="A0A0B7JZM5"/>
<feature type="region of interest" description="Disordered" evidence="2">
    <location>
        <begin position="1"/>
        <end position="21"/>
    </location>
</feature>
<evidence type="ECO:0000256" key="1">
    <source>
        <dbReference type="PROSITE-ProRule" id="PRU00047"/>
    </source>
</evidence>
<feature type="region of interest" description="Disordered" evidence="2">
    <location>
        <begin position="467"/>
        <end position="501"/>
    </location>
</feature>
<sequence length="501" mass="55000">MAAVDTWGSGGDTWNEGGGVSASHDDHVNYGNDNCNGCGQEKHDGVDCPNGDNDDNRGGDFDNDKCFGCGETGHRRAECPTAGDRDNDKCFGCGETGHRRAECPSAEEMTCRYCKQPGHMIKDCPDKPPMLCENCGEEGHMKRSCENARKINRDHVADVSTDEAMSKIKQAVAERDVDDAKEGVQEYVKAVNAEITYKDFQQVLIDQGINLWFIPVERSLLETFTNMDWQGNMGKKYSVSYRFSEKPDRPCEVEGWPKDCDEILTRLEDAGDVVSNGKPLCSNCKQVGHIAKSCTEEKVENMGDKPKVSCSNCQEDGHRIRDCPIPRVDKFACKNCGQSGHKASDCEEPPNPENVECRKCQEKGHFAKDCPQGGGRACRNCGQEGHIAKECDQPVNMDNVTCRNCEKTGHFSKECPEPKDWSKVKCSNCEEYGHTKVRCKQPPADSINGGGDGGFGGDNSYDNGYCNTNDNFDANPVPEDTFQDAGTGYDDQGQGQGSGGW</sequence>
<feature type="domain" description="CCHC-type" evidence="3">
    <location>
        <begin position="310"/>
        <end position="324"/>
    </location>
</feature>
<dbReference type="SUPFAM" id="SSF57756">
    <property type="entry name" value="Retrovirus zinc finger-like domains"/>
    <property type="match status" value="6"/>
</dbReference>
<keyword evidence="1" id="KW-0863">Zinc-finger</keyword>
<feature type="domain" description="CCHC-type" evidence="3">
    <location>
        <begin position="111"/>
        <end position="126"/>
    </location>
</feature>
<dbReference type="EMBL" id="CDPU01000009">
    <property type="protein sequence ID" value="CEO47931.1"/>
    <property type="molecule type" value="Genomic_DNA"/>
</dbReference>
<dbReference type="GO" id="GO:0003676">
    <property type="term" value="F:nucleic acid binding"/>
    <property type="evidence" value="ECO:0007669"/>
    <property type="project" value="InterPro"/>
</dbReference>
<feature type="domain" description="CCHC-type" evidence="3">
    <location>
        <begin position="281"/>
        <end position="296"/>
    </location>
</feature>